<dbReference type="STRING" id="22663.A0A2I0JS85"/>
<comment type="caution">
    <text evidence="1">The sequence shown here is derived from an EMBL/GenBank/DDBJ whole genome shotgun (WGS) entry which is preliminary data.</text>
</comment>
<dbReference type="Proteomes" id="UP000233551">
    <property type="component" value="Unassembled WGS sequence"/>
</dbReference>
<evidence type="ECO:0000313" key="2">
    <source>
        <dbReference type="Proteomes" id="UP000233551"/>
    </source>
</evidence>
<evidence type="ECO:0000313" key="1">
    <source>
        <dbReference type="EMBL" id="PKI59165.1"/>
    </source>
</evidence>
<organism evidence="1 2">
    <name type="scientific">Punica granatum</name>
    <name type="common">Pomegranate</name>
    <dbReference type="NCBI Taxonomy" id="22663"/>
    <lineage>
        <taxon>Eukaryota</taxon>
        <taxon>Viridiplantae</taxon>
        <taxon>Streptophyta</taxon>
        <taxon>Embryophyta</taxon>
        <taxon>Tracheophyta</taxon>
        <taxon>Spermatophyta</taxon>
        <taxon>Magnoliopsida</taxon>
        <taxon>eudicotyledons</taxon>
        <taxon>Gunneridae</taxon>
        <taxon>Pentapetalae</taxon>
        <taxon>rosids</taxon>
        <taxon>malvids</taxon>
        <taxon>Myrtales</taxon>
        <taxon>Lythraceae</taxon>
        <taxon>Punica</taxon>
    </lineage>
</organism>
<reference evidence="1 2" key="1">
    <citation type="submission" date="2017-11" db="EMBL/GenBank/DDBJ databases">
        <title>De-novo sequencing of pomegranate (Punica granatum L.) genome.</title>
        <authorList>
            <person name="Akparov Z."/>
            <person name="Amiraslanov A."/>
            <person name="Hajiyeva S."/>
            <person name="Abbasov M."/>
            <person name="Kaur K."/>
            <person name="Hamwieh A."/>
            <person name="Solovyev V."/>
            <person name="Salamov A."/>
            <person name="Braich B."/>
            <person name="Kosarev P."/>
            <person name="Mahmoud A."/>
            <person name="Hajiyev E."/>
            <person name="Babayeva S."/>
            <person name="Izzatullayeva V."/>
            <person name="Mammadov A."/>
            <person name="Mammadov A."/>
            <person name="Sharifova S."/>
            <person name="Ojaghi J."/>
            <person name="Eynullazada K."/>
            <person name="Bayramov B."/>
            <person name="Abdulazimova A."/>
            <person name="Shahmuradov I."/>
        </authorList>
    </citation>
    <scope>NUCLEOTIDE SEQUENCE [LARGE SCALE GENOMIC DNA]</scope>
    <source>
        <strain evidence="2">cv. AG2017</strain>
        <tissue evidence="1">Leaf</tissue>
    </source>
</reference>
<accession>A0A2I0JS85</accession>
<name>A0A2I0JS85_PUNGR</name>
<dbReference type="PANTHER" id="PTHR11654">
    <property type="entry name" value="OLIGOPEPTIDE TRANSPORTER-RELATED"/>
    <property type="match status" value="1"/>
</dbReference>
<dbReference type="InterPro" id="IPR036259">
    <property type="entry name" value="MFS_trans_sf"/>
</dbReference>
<dbReference type="Gene3D" id="1.20.1250.20">
    <property type="entry name" value="MFS general substrate transporter like domains"/>
    <property type="match status" value="1"/>
</dbReference>
<dbReference type="AlphaFoldDB" id="A0A2I0JS85"/>
<keyword evidence="2" id="KW-1185">Reference proteome</keyword>
<gene>
    <name evidence="1" type="ORF">CRG98_020430</name>
</gene>
<protein>
    <submittedName>
        <fullName evidence="1">Uncharacterized protein</fullName>
    </submittedName>
</protein>
<proteinExistence type="predicted"/>
<dbReference type="EMBL" id="PGOL01001318">
    <property type="protein sequence ID" value="PKI59165.1"/>
    <property type="molecule type" value="Genomic_DNA"/>
</dbReference>
<sequence length="170" mass="19492">MWERLIPPSLRPNFFSVSLQDWLILNLVRPPRVDWSTIFVTGLKSVFADAHLRYVGTLIYYNAKHCVMKFVGKVYADASVGKNSKVRRHRPLSCSAVKVMENLVFLSNATNFISYFTHSMHYPIAEAANMTTNFMGTAFLFPLFGGFIGDTFLTRFKTFVLFCSLELLVW</sequence>